<dbReference type="InterPro" id="IPR025669">
    <property type="entry name" value="AAA_dom"/>
</dbReference>
<dbReference type="Proteomes" id="UP001354989">
    <property type="component" value="Plasmid pPP10"/>
</dbReference>
<dbReference type="EMBL" id="AP025302">
    <property type="protein sequence ID" value="BDD02449.1"/>
    <property type="molecule type" value="Genomic_DNA"/>
</dbReference>
<geneLocation type="plasmid" evidence="2 3">
    <name>pPP10</name>
</geneLocation>
<evidence type="ECO:0000313" key="2">
    <source>
        <dbReference type="EMBL" id="BDD02449.1"/>
    </source>
</evidence>
<dbReference type="SUPFAM" id="SSF52540">
    <property type="entry name" value="P-loop containing nucleoside triphosphate hydrolases"/>
    <property type="match status" value="1"/>
</dbReference>
<feature type="domain" description="AAA" evidence="1">
    <location>
        <begin position="1"/>
        <end position="172"/>
    </location>
</feature>
<dbReference type="InterPro" id="IPR050678">
    <property type="entry name" value="DNA_Partitioning_ATPase"/>
</dbReference>
<dbReference type="PANTHER" id="PTHR13696">
    <property type="entry name" value="P-LOOP CONTAINING NUCLEOSIDE TRIPHOSPHATE HYDROLASE"/>
    <property type="match status" value="1"/>
</dbReference>
<dbReference type="InterPro" id="IPR027417">
    <property type="entry name" value="P-loop_NTPase"/>
</dbReference>
<dbReference type="PANTHER" id="PTHR13696:SF99">
    <property type="entry name" value="COBYRINIC ACID AC-DIAMIDE SYNTHASE"/>
    <property type="match status" value="1"/>
</dbReference>
<dbReference type="CDD" id="cd02042">
    <property type="entry name" value="ParAB_family"/>
    <property type="match status" value="1"/>
</dbReference>
<dbReference type="PIRSF" id="PIRSF009320">
    <property type="entry name" value="Nuc_binding_HP_1000"/>
    <property type="match status" value="1"/>
</dbReference>
<evidence type="ECO:0000259" key="1">
    <source>
        <dbReference type="Pfam" id="PF13614"/>
    </source>
</evidence>
<keyword evidence="2" id="KW-0614">Plasmid</keyword>
<sequence>MKIISIVNHKGGVGKSTLSIGLASALAKEYKVLVIDLDPQANTTSILMSEYDEFRSVDQMIVDGENYTAYQGLDQIWCIPSKLSTAKLEAHYAGSAAGYYKVRQVIQQLPQSFDFIIIDCPPSLGWLTQNALNASTHMIVPSTPSKFSADGFDTIMNVYEELKATSNPNIEMLGMILTLVRPITVHNEYKEILREEYGDMILGAQMSNLKDYEEANALFSTITKHAPNGKAGIEVQEITREVKSRLSE</sequence>
<name>A0ABM7VN78_9BACT</name>
<gene>
    <name evidence="2" type="primary">parA</name>
    <name evidence="2" type="ORF">PEPS_47290</name>
</gene>
<dbReference type="Gene3D" id="3.40.50.300">
    <property type="entry name" value="P-loop containing nucleotide triphosphate hydrolases"/>
    <property type="match status" value="1"/>
</dbReference>
<evidence type="ECO:0000313" key="3">
    <source>
        <dbReference type="Proteomes" id="UP001354989"/>
    </source>
</evidence>
<organism evidence="2 3">
    <name type="scientific">Persicobacter psychrovividus</name>
    <dbReference type="NCBI Taxonomy" id="387638"/>
    <lineage>
        <taxon>Bacteria</taxon>
        <taxon>Pseudomonadati</taxon>
        <taxon>Bacteroidota</taxon>
        <taxon>Cytophagia</taxon>
        <taxon>Cytophagales</taxon>
        <taxon>Persicobacteraceae</taxon>
        <taxon>Persicobacter</taxon>
    </lineage>
</organism>
<keyword evidence="3" id="KW-1185">Reference proteome</keyword>
<reference evidence="2 3" key="1">
    <citation type="submission" date="2021-12" db="EMBL/GenBank/DDBJ databases">
        <title>Genome sequencing of bacteria with rrn-lacking chromosome and rrn-plasmid.</title>
        <authorList>
            <person name="Anda M."/>
            <person name="Iwasaki W."/>
        </authorList>
    </citation>
    <scope>NUCLEOTIDE SEQUENCE [LARGE SCALE GENOMIC DNA]</scope>
    <source>
        <strain evidence="2 3">NBRC 101262</strain>
        <plasmid evidence="2 3">pPP10</plasmid>
    </source>
</reference>
<dbReference type="Pfam" id="PF13614">
    <property type="entry name" value="AAA_31"/>
    <property type="match status" value="1"/>
</dbReference>
<accession>A0ABM7VN78</accession>
<proteinExistence type="predicted"/>
<dbReference type="RefSeq" id="WP_332922972.1">
    <property type="nucleotide sequence ID" value="NZ_AP025302.1"/>
</dbReference>
<protein>
    <submittedName>
        <fullName evidence="2">Chromosome partitioning protein ParA</fullName>
    </submittedName>
</protein>